<feature type="domain" description="RlmI-like PUA" evidence="9">
    <location>
        <begin position="7"/>
        <end position="73"/>
    </location>
</feature>
<dbReference type="PANTHER" id="PTHR42873">
    <property type="entry name" value="RIBOSOMAL RNA LARGE SUBUNIT METHYLTRANSFERASE"/>
    <property type="match status" value="1"/>
</dbReference>
<evidence type="ECO:0000256" key="7">
    <source>
        <dbReference type="ARBA" id="ARBA00038091"/>
    </source>
</evidence>
<evidence type="ECO:0000259" key="8">
    <source>
        <dbReference type="Pfam" id="PF10672"/>
    </source>
</evidence>
<dbReference type="PROSITE" id="PS50890">
    <property type="entry name" value="PUA"/>
    <property type="match status" value="1"/>
</dbReference>
<dbReference type="PANTHER" id="PTHR42873:SF1">
    <property type="entry name" value="S-ADENOSYLMETHIONINE-DEPENDENT METHYLTRANSFERASE DOMAIN-CONTAINING PROTEIN"/>
    <property type="match status" value="1"/>
</dbReference>
<keyword evidence="6" id="KW-0949">S-adenosyl-L-methionine</keyword>
<evidence type="ECO:0000256" key="2">
    <source>
        <dbReference type="ARBA" id="ARBA00022490"/>
    </source>
</evidence>
<keyword evidence="5" id="KW-0808">Transferase</keyword>
<keyword evidence="2" id="KW-0963">Cytoplasm</keyword>
<keyword evidence="3" id="KW-0698">rRNA processing</keyword>
<accession>A0ABS1E5J5</accession>
<feature type="domain" description="S-adenosylmethionine-dependent methyltransferase" evidence="8">
    <location>
        <begin position="173"/>
        <end position="394"/>
    </location>
</feature>
<dbReference type="CDD" id="cd11572">
    <property type="entry name" value="RlmI_M_like"/>
    <property type="match status" value="1"/>
</dbReference>
<dbReference type="Proteomes" id="UP000738126">
    <property type="component" value="Unassembled WGS sequence"/>
</dbReference>
<reference evidence="10 11" key="1">
    <citation type="journal article" date="2020" name="Microorganisms">
        <title>Osmotic Adaptation and Compatible Solute Biosynthesis of Phototrophic Bacteria as Revealed from Genome Analyses.</title>
        <authorList>
            <person name="Imhoff J.F."/>
            <person name="Rahn T."/>
            <person name="Kunzel S."/>
            <person name="Keller A."/>
            <person name="Neulinger S.C."/>
        </authorList>
    </citation>
    <scope>NUCLEOTIDE SEQUENCE [LARGE SCALE GENOMIC DNA]</scope>
    <source>
        <strain evidence="10 11">DSM 15116</strain>
    </source>
</reference>
<comment type="caution">
    <text evidence="10">The sequence shown here is derived from an EMBL/GenBank/DDBJ whole genome shotgun (WGS) entry which is preliminary data.</text>
</comment>
<dbReference type="InterPro" id="IPR029063">
    <property type="entry name" value="SAM-dependent_MTases_sf"/>
</dbReference>
<keyword evidence="11" id="KW-1185">Reference proteome</keyword>
<evidence type="ECO:0000256" key="6">
    <source>
        <dbReference type="ARBA" id="ARBA00022691"/>
    </source>
</evidence>
<evidence type="ECO:0000256" key="3">
    <source>
        <dbReference type="ARBA" id="ARBA00022552"/>
    </source>
</evidence>
<dbReference type="Gene3D" id="2.30.130.10">
    <property type="entry name" value="PUA domain"/>
    <property type="match status" value="1"/>
</dbReference>
<comment type="similarity">
    <text evidence="7">Belongs to the methyltransferase superfamily. RlmI family.</text>
</comment>
<dbReference type="SUPFAM" id="SSF53335">
    <property type="entry name" value="S-adenosyl-L-methionine-dependent methyltransferases"/>
    <property type="match status" value="1"/>
</dbReference>
<organism evidence="10 11">
    <name type="scientific">Halorhodospira neutriphila</name>
    <dbReference type="NCBI Taxonomy" id="168379"/>
    <lineage>
        <taxon>Bacteria</taxon>
        <taxon>Pseudomonadati</taxon>
        <taxon>Pseudomonadota</taxon>
        <taxon>Gammaproteobacteria</taxon>
        <taxon>Chromatiales</taxon>
        <taxon>Ectothiorhodospiraceae</taxon>
        <taxon>Halorhodospira</taxon>
    </lineage>
</organism>
<evidence type="ECO:0000313" key="11">
    <source>
        <dbReference type="Proteomes" id="UP000738126"/>
    </source>
</evidence>
<evidence type="ECO:0000256" key="4">
    <source>
        <dbReference type="ARBA" id="ARBA00022603"/>
    </source>
</evidence>
<evidence type="ECO:0000259" key="9">
    <source>
        <dbReference type="Pfam" id="PF17785"/>
    </source>
</evidence>
<evidence type="ECO:0000256" key="1">
    <source>
        <dbReference type="ARBA" id="ARBA00004496"/>
    </source>
</evidence>
<dbReference type="GO" id="GO:0008168">
    <property type="term" value="F:methyltransferase activity"/>
    <property type="evidence" value="ECO:0007669"/>
    <property type="project" value="UniProtKB-KW"/>
</dbReference>
<dbReference type="InterPro" id="IPR015947">
    <property type="entry name" value="PUA-like_sf"/>
</dbReference>
<dbReference type="Pfam" id="PF10672">
    <property type="entry name" value="Methyltrans_SAM"/>
    <property type="match status" value="1"/>
</dbReference>
<dbReference type="Gene3D" id="3.40.50.150">
    <property type="entry name" value="Vaccinia Virus protein VP39"/>
    <property type="match status" value="1"/>
</dbReference>
<dbReference type="InterPro" id="IPR019614">
    <property type="entry name" value="SAM-dep_methyl-trfase"/>
</dbReference>
<dbReference type="EMBL" id="NRSH01000004">
    <property type="protein sequence ID" value="MBK1725574.1"/>
    <property type="molecule type" value="Genomic_DNA"/>
</dbReference>
<dbReference type="CDD" id="cd02440">
    <property type="entry name" value="AdoMet_MTases"/>
    <property type="match status" value="1"/>
</dbReference>
<gene>
    <name evidence="10" type="ORF">CKO13_00735</name>
</gene>
<comment type="subcellular location">
    <subcellularLocation>
        <location evidence="1">Cytoplasm</location>
    </subcellularLocation>
</comment>
<dbReference type="Pfam" id="PF17785">
    <property type="entry name" value="PUA_3"/>
    <property type="match status" value="1"/>
</dbReference>
<dbReference type="CDD" id="cd21153">
    <property type="entry name" value="PUA_RlmI"/>
    <property type="match status" value="1"/>
</dbReference>
<dbReference type="InterPro" id="IPR036974">
    <property type="entry name" value="PUA_sf"/>
</dbReference>
<dbReference type="InterPro" id="IPR041532">
    <property type="entry name" value="RlmI-like_PUA"/>
</dbReference>
<sequence length="402" mass="43487">MQQRPSLRLKPGEERRLRAGHLWVFSNEVDTASTPLRAFAPGEQAVLLDARGKALGSVYVNPNSLICARLVSRDPQVALDRSTLTHRLQIAAALRERLFPEPWYRLIHGEADGLPGLVIDRFGETCVVQPNTAGMEHQVEAVAAALERVVGPRHILVRADSPVREREGLEPWTGWLGGEGPEALEVREGGLAYEVPARDGQKTGWYFDQRANRARLAAYAAGQRVLDAYSYAGGFAVAAAAAGAQEVVAVERSAAACDRIAANAERNGVGDRVAVVEADAGEYLAAARLEGERFDVAVLDPPAFIKRRRDRKAGERGYRSVNEAALRLLGRDGVLLSCSCSAHLAEERLAGILLAAGRHLDRSVRILERGGAPPDHPVHPAIPETDYLKALLVRSVIASSLP</sequence>
<dbReference type="RefSeq" id="WP_200255851.1">
    <property type="nucleotide sequence ID" value="NZ_NRSH01000004.1"/>
</dbReference>
<keyword evidence="4 10" id="KW-0489">Methyltransferase</keyword>
<name>A0ABS1E5J5_9GAMM</name>
<evidence type="ECO:0000313" key="10">
    <source>
        <dbReference type="EMBL" id="MBK1725574.1"/>
    </source>
</evidence>
<dbReference type="SUPFAM" id="SSF88697">
    <property type="entry name" value="PUA domain-like"/>
    <property type="match status" value="1"/>
</dbReference>
<protein>
    <submittedName>
        <fullName evidence="10">RlmI/RlmK family 23S rRNA methyltransferase</fullName>
    </submittedName>
</protein>
<proteinExistence type="inferred from homology"/>
<evidence type="ECO:0000256" key="5">
    <source>
        <dbReference type="ARBA" id="ARBA00022679"/>
    </source>
</evidence>
<dbReference type="Gene3D" id="3.30.750.80">
    <property type="entry name" value="RNA methyltransferase domain (HRMD) like"/>
    <property type="match status" value="1"/>
</dbReference>
<dbReference type="GO" id="GO:0032259">
    <property type="term" value="P:methylation"/>
    <property type="evidence" value="ECO:0007669"/>
    <property type="project" value="UniProtKB-KW"/>
</dbReference>